<dbReference type="EMBL" id="UINC01001150">
    <property type="protein sequence ID" value="SUZ72353.1"/>
    <property type="molecule type" value="Genomic_DNA"/>
</dbReference>
<dbReference type="AlphaFoldDB" id="A0A381Q438"/>
<evidence type="ECO:0000313" key="1">
    <source>
        <dbReference type="EMBL" id="SUZ72353.1"/>
    </source>
</evidence>
<gene>
    <name evidence="1" type="ORF">METZ01_LOCUS25207</name>
</gene>
<sequence>MMLRASSAANDLTLDLDVVRGDLQDSDAIQHAPELAALVDASINDWESLPSARAALVEATDEATMLDAAAVVANFEMMTRIADGTGTSHPADRIESMSDMFDSMGLTEFVSARL</sequence>
<protein>
    <submittedName>
        <fullName evidence="1">Uncharacterized protein</fullName>
    </submittedName>
</protein>
<proteinExistence type="predicted"/>
<organism evidence="1">
    <name type="scientific">marine metagenome</name>
    <dbReference type="NCBI Taxonomy" id="408172"/>
    <lineage>
        <taxon>unclassified sequences</taxon>
        <taxon>metagenomes</taxon>
        <taxon>ecological metagenomes</taxon>
    </lineage>
</organism>
<name>A0A381Q438_9ZZZZ</name>
<reference evidence="1" key="1">
    <citation type="submission" date="2018-05" db="EMBL/GenBank/DDBJ databases">
        <authorList>
            <person name="Lanie J.A."/>
            <person name="Ng W.-L."/>
            <person name="Kazmierczak K.M."/>
            <person name="Andrzejewski T.M."/>
            <person name="Davidsen T.M."/>
            <person name="Wayne K.J."/>
            <person name="Tettelin H."/>
            <person name="Glass J.I."/>
            <person name="Rusch D."/>
            <person name="Podicherti R."/>
            <person name="Tsui H.-C.T."/>
            <person name="Winkler M.E."/>
        </authorList>
    </citation>
    <scope>NUCLEOTIDE SEQUENCE</scope>
</reference>
<accession>A0A381Q438</accession>